<dbReference type="Proteomes" id="UP000323454">
    <property type="component" value="Unassembled WGS sequence"/>
</dbReference>
<dbReference type="InterPro" id="IPR013320">
    <property type="entry name" value="ConA-like_dom_sf"/>
</dbReference>
<reference evidence="2 3" key="1">
    <citation type="submission" date="2019-09" db="EMBL/GenBank/DDBJ databases">
        <title>Goodfellowia gen. nov., a new genus of the Pseudonocardineae related to Actinoalloteichus, containing Goodfellowia coeruleoviolacea gen. nov., comb. nov. gen. nov., comb. nov.</title>
        <authorList>
            <person name="Labeda D."/>
        </authorList>
    </citation>
    <scope>NUCLEOTIDE SEQUENCE [LARGE SCALE GENOMIC DNA]</scope>
    <source>
        <strain evidence="2 3">AN110305</strain>
    </source>
</reference>
<dbReference type="Pfam" id="PF01828">
    <property type="entry name" value="Peptidase_A4"/>
    <property type="match status" value="1"/>
</dbReference>
<dbReference type="RefSeq" id="WP_149851858.1">
    <property type="nucleotide sequence ID" value="NZ_VUOB01000041.1"/>
</dbReference>
<evidence type="ECO:0008006" key="4">
    <source>
        <dbReference type="Google" id="ProtNLM"/>
    </source>
</evidence>
<reference evidence="2 3" key="2">
    <citation type="submission" date="2019-09" db="EMBL/GenBank/DDBJ databases">
        <authorList>
            <person name="Jin C."/>
        </authorList>
    </citation>
    <scope>NUCLEOTIDE SEQUENCE [LARGE SCALE GENOMIC DNA]</scope>
    <source>
        <strain evidence="2 3">AN110305</strain>
    </source>
</reference>
<accession>A0A5B2X648</accession>
<evidence type="ECO:0000256" key="1">
    <source>
        <dbReference type="SAM" id="SignalP"/>
    </source>
</evidence>
<comment type="caution">
    <text evidence="2">The sequence shown here is derived from an EMBL/GenBank/DDBJ whole genome shotgun (WGS) entry which is preliminary data.</text>
</comment>
<dbReference type="InterPro" id="IPR000250">
    <property type="entry name" value="Peptidase_G1"/>
</dbReference>
<proteinExistence type="predicted"/>
<organism evidence="2 3">
    <name type="scientific">Solihabitans fulvus</name>
    <dbReference type="NCBI Taxonomy" id="1892852"/>
    <lineage>
        <taxon>Bacteria</taxon>
        <taxon>Bacillati</taxon>
        <taxon>Actinomycetota</taxon>
        <taxon>Actinomycetes</taxon>
        <taxon>Pseudonocardiales</taxon>
        <taxon>Pseudonocardiaceae</taxon>
        <taxon>Solihabitans</taxon>
    </lineage>
</organism>
<dbReference type="EMBL" id="VUOB01000041">
    <property type="protein sequence ID" value="KAA2258827.1"/>
    <property type="molecule type" value="Genomic_DNA"/>
</dbReference>
<keyword evidence="3" id="KW-1185">Reference proteome</keyword>
<evidence type="ECO:0000313" key="3">
    <source>
        <dbReference type="Proteomes" id="UP000323454"/>
    </source>
</evidence>
<name>A0A5B2X648_9PSEU</name>
<dbReference type="Gene3D" id="2.60.120.700">
    <property type="entry name" value="Peptidase G1"/>
    <property type="match status" value="1"/>
</dbReference>
<dbReference type="GO" id="GO:0070007">
    <property type="term" value="F:glutamic-type endopeptidase activity"/>
    <property type="evidence" value="ECO:0007669"/>
    <property type="project" value="InterPro"/>
</dbReference>
<protein>
    <recommendedName>
        <fullName evidence="4">Peptidase A4 family protein</fullName>
    </recommendedName>
</protein>
<gene>
    <name evidence="2" type="ORF">F0L68_23700</name>
</gene>
<sequence length="251" mass="26329">MSSRTARFARVIGLASVALACLTFVSPAASASGYNYRSYAPADGVWGGYVAQGSGFTTISGSWIEPQVSCNSGNDVFAPWVGVDGYGSETVEQTGVETNCYNGSPAYQAWYEMYPAQPVYWNDPVDAGDHMTGSVVDNGGGNYTLTLTDDSKGWTETTQQYLGAQDVSAEAVIESPSQSYPSFSSLQFENVTVNGQAFDAYNPQAITSGGYGPGPISNGSFTITPGGFGAHATHAKHGAGTHQGARPTVRY</sequence>
<dbReference type="GO" id="GO:0006508">
    <property type="term" value="P:proteolysis"/>
    <property type="evidence" value="ECO:0007669"/>
    <property type="project" value="InterPro"/>
</dbReference>
<dbReference type="OrthoDB" id="2630173at2"/>
<dbReference type="PROSITE" id="PS51257">
    <property type="entry name" value="PROKAR_LIPOPROTEIN"/>
    <property type="match status" value="1"/>
</dbReference>
<keyword evidence="1" id="KW-0732">Signal</keyword>
<feature type="chain" id="PRO_5023049159" description="Peptidase A4 family protein" evidence="1">
    <location>
        <begin position="32"/>
        <end position="251"/>
    </location>
</feature>
<dbReference type="SUPFAM" id="SSF49899">
    <property type="entry name" value="Concanavalin A-like lectins/glucanases"/>
    <property type="match status" value="1"/>
</dbReference>
<dbReference type="AlphaFoldDB" id="A0A5B2X648"/>
<dbReference type="CDD" id="cd13426">
    <property type="entry name" value="Peptidase_G1"/>
    <property type="match status" value="1"/>
</dbReference>
<evidence type="ECO:0000313" key="2">
    <source>
        <dbReference type="EMBL" id="KAA2258827.1"/>
    </source>
</evidence>
<dbReference type="InterPro" id="IPR038656">
    <property type="entry name" value="Peptidase_G1_sf"/>
</dbReference>
<feature type="signal peptide" evidence="1">
    <location>
        <begin position="1"/>
        <end position="31"/>
    </location>
</feature>